<name>A0ABC9EWH7_9POAL</name>
<proteinExistence type="predicted"/>
<dbReference type="InterPro" id="IPR001810">
    <property type="entry name" value="F-box_dom"/>
</dbReference>
<keyword evidence="4" id="KW-1185">Reference proteome</keyword>
<feature type="domain" description="KIB1-4 beta-propeller" evidence="2">
    <location>
        <begin position="88"/>
        <end position="306"/>
    </location>
</feature>
<dbReference type="Pfam" id="PF03478">
    <property type="entry name" value="Beta-prop_KIB1-4"/>
    <property type="match status" value="1"/>
</dbReference>
<evidence type="ECO:0008006" key="5">
    <source>
        <dbReference type="Google" id="ProtNLM"/>
    </source>
</evidence>
<reference evidence="3" key="1">
    <citation type="submission" date="2024-10" db="EMBL/GenBank/DDBJ databases">
        <authorList>
            <person name="Ryan C."/>
        </authorList>
    </citation>
    <scope>NUCLEOTIDE SEQUENCE [LARGE SCALE GENOMIC DNA]</scope>
</reference>
<feature type="domain" description="F-box" evidence="1">
    <location>
        <begin position="15"/>
        <end position="50"/>
    </location>
</feature>
<dbReference type="EMBL" id="OZ075115">
    <property type="protein sequence ID" value="CAL5064563.1"/>
    <property type="molecule type" value="Genomic_DNA"/>
</dbReference>
<dbReference type="PANTHER" id="PTHR33127">
    <property type="entry name" value="TRANSMEMBRANE PROTEIN"/>
    <property type="match status" value="1"/>
</dbReference>
<protein>
    <recommendedName>
        <fullName evidence="5">F-box domain-containing protein</fullName>
    </recommendedName>
</protein>
<dbReference type="InterPro" id="IPR005174">
    <property type="entry name" value="KIB1-4_b-propeller"/>
</dbReference>
<dbReference type="Proteomes" id="UP001497457">
    <property type="component" value="Chromosome 5rd"/>
</dbReference>
<dbReference type="SUPFAM" id="SSF81383">
    <property type="entry name" value="F-box domain"/>
    <property type="match status" value="1"/>
</dbReference>
<sequence>MDDTTSSTTLPERGWSSLPGDLLKTILDLLPWSSHPRFAATCKHWRSAVSPFYPAWLTPLLLNTVDVGTTCICYYSPYYHKNLKVSETLQTPDAKLCCANGHRLTLCQEVDTELTVVDVNLVTGDIYDLYSVDRTGFDFVIYDGSKRMFGVDVLAALQIARAIEDDGGGWYCWEFSEFKFVEKLELDVSPMTNPVLHRGLLYLLGVDGRLAVYDDSRLEEGFKVLEMPKSFGFKCDDHYLFESDEGHLMAVLMGCRGSPVHVIKLNEQRMEWEEVESLEGRALFTGTLTTTMVKTSVEWMQNKIFTPRLYDWPEMIEVDLVDREGELAFVPVSATAVMQHGGVSGTGIWTCGLGPQEAREFWETIKVDYSIWVDFSNSKLA</sequence>
<evidence type="ECO:0000313" key="4">
    <source>
        <dbReference type="Proteomes" id="UP001497457"/>
    </source>
</evidence>
<dbReference type="PANTHER" id="PTHR33127:SF77">
    <property type="entry name" value="F-BOX DOMAIN-CONTAINING PROTEIN"/>
    <property type="match status" value="1"/>
</dbReference>
<organism evidence="3 4">
    <name type="scientific">Urochloa decumbens</name>
    <dbReference type="NCBI Taxonomy" id="240449"/>
    <lineage>
        <taxon>Eukaryota</taxon>
        <taxon>Viridiplantae</taxon>
        <taxon>Streptophyta</taxon>
        <taxon>Embryophyta</taxon>
        <taxon>Tracheophyta</taxon>
        <taxon>Spermatophyta</taxon>
        <taxon>Magnoliopsida</taxon>
        <taxon>Liliopsida</taxon>
        <taxon>Poales</taxon>
        <taxon>Poaceae</taxon>
        <taxon>PACMAD clade</taxon>
        <taxon>Panicoideae</taxon>
        <taxon>Panicodae</taxon>
        <taxon>Paniceae</taxon>
        <taxon>Melinidinae</taxon>
        <taxon>Urochloa</taxon>
    </lineage>
</organism>
<accession>A0ABC9EWH7</accession>
<dbReference type="InterPro" id="IPR036047">
    <property type="entry name" value="F-box-like_dom_sf"/>
</dbReference>
<evidence type="ECO:0000259" key="2">
    <source>
        <dbReference type="Pfam" id="PF03478"/>
    </source>
</evidence>
<dbReference type="Pfam" id="PF00646">
    <property type="entry name" value="F-box"/>
    <property type="match status" value="1"/>
</dbReference>
<dbReference type="Gene3D" id="1.20.1280.50">
    <property type="match status" value="1"/>
</dbReference>
<evidence type="ECO:0000259" key="1">
    <source>
        <dbReference type="Pfam" id="PF00646"/>
    </source>
</evidence>
<gene>
    <name evidence="3" type="ORF">URODEC1_LOCUS99528</name>
</gene>
<evidence type="ECO:0000313" key="3">
    <source>
        <dbReference type="EMBL" id="CAL5064563.1"/>
    </source>
</evidence>
<dbReference type="AlphaFoldDB" id="A0ABC9EWH7"/>